<keyword evidence="1" id="KW-0175">Coiled coil</keyword>
<name>A0A6J5NKW6_9CAUD</name>
<feature type="coiled-coil region" evidence="1">
    <location>
        <begin position="29"/>
        <end position="63"/>
    </location>
</feature>
<sequence>MALEAQTTTLEKLGSLGESIPGLDVTAIVKNIVDKSKELKAQVEAIEKEAEELKERGATEEEAKAEVTKMIKEIVDPYIKMVETMVKEKVNEIKAEYKKIKDAITAIPEDIQAAITNIVLPPAITAPPGGPNPIYALNLAKQTKNALTTTLNVIATSLATLIKAATAISFELPAVVLAVADTIVVLSQALNTIPV</sequence>
<reference evidence="2" key="1">
    <citation type="submission" date="2020-04" db="EMBL/GenBank/DDBJ databases">
        <authorList>
            <person name="Chiriac C."/>
            <person name="Salcher M."/>
            <person name="Ghai R."/>
            <person name="Kavagutti S V."/>
        </authorList>
    </citation>
    <scope>NUCLEOTIDE SEQUENCE</scope>
</reference>
<organism evidence="2">
    <name type="scientific">uncultured Caudovirales phage</name>
    <dbReference type="NCBI Taxonomy" id="2100421"/>
    <lineage>
        <taxon>Viruses</taxon>
        <taxon>Duplodnaviria</taxon>
        <taxon>Heunggongvirae</taxon>
        <taxon>Uroviricota</taxon>
        <taxon>Caudoviricetes</taxon>
        <taxon>Peduoviridae</taxon>
        <taxon>Maltschvirus</taxon>
        <taxon>Maltschvirus maltsch</taxon>
    </lineage>
</organism>
<evidence type="ECO:0000256" key="1">
    <source>
        <dbReference type="SAM" id="Coils"/>
    </source>
</evidence>
<evidence type="ECO:0000313" key="2">
    <source>
        <dbReference type="EMBL" id="CAB4159533.1"/>
    </source>
</evidence>
<dbReference type="EMBL" id="LR796670">
    <property type="protein sequence ID" value="CAB4159533.1"/>
    <property type="molecule type" value="Genomic_DNA"/>
</dbReference>
<accession>A0A6J5NKW6</accession>
<gene>
    <name evidence="2" type="ORF">UFOVP699_269</name>
</gene>
<proteinExistence type="predicted"/>
<protein>
    <submittedName>
        <fullName evidence="2">Uncharacterized protein</fullName>
    </submittedName>
</protein>